<organism evidence="1 2">
    <name type="scientific">Rhodobium orientis</name>
    <dbReference type="NCBI Taxonomy" id="34017"/>
    <lineage>
        <taxon>Bacteria</taxon>
        <taxon>Pseudomonadati</taxon>
        <taxon>Pseudomonadota</taxon>
        <taxon>Alphaproteobacteria</taxon>
        <taxon>Hyphomicrobiales</taxon>
        <taxon>Rhodobiaceae</taxon>
        <taxon>Rhodobium</taxon>
    </lineage>
</organism>
<evidence type="ECO:0000313" key="2">
    <source>
        <dbReference type="Proteomes" id="UP000249299"/>
    </source>
</evidence>
<comment type="caution">
    <text evidence="1">The sequence shown here is derived from an EMBL/GenBank/DDBJ whole genome shotgun (WGS) entry which is preliminary data.</text>
</comment>
<name>A0A327JMZ5_9HYPH</name>
<accession>A0A327JMZ5</accession>
<dbReference type="OrthoDB" id="7298080at2"/>
<dbReference type="Gene3D" id="3.30.70.1900">
    <property type="match status" value="1"/>
</dbReference>
<evidence type="ECO:0000313" key="1">
    <source>
        <dbReference type="EMBL" id="RAI26242.1"/>
    </source>
</evidence>
<dbReference type="AlphaFoldDB" id="A0A327JMZ5"/>
<sequence length="305" mass="32708">MTGQALNSALARGVRPASLSELAAIWQTDVVAIDLAGMAGFAATPSIGNKLRGALGQVLLESASDAVRDRRPCTWPRTSTAEIFFGTRPTIRLGDHSSEIAKPYVLEALVAKDGALRVRLAVFGAARERTDAVADALVAAMRQSVKWRELARDGSLFVPKSVEPVKVIVFRDQALVPLTCPTSKLKLVFLTPIDAERGNVLTSPTLILERIVRRTALMAPWYGLSLAEEYDTLIEAARAVAIEDVQMTSVECPAQGGHRWANALSPPVSMALSCPIEQIQAALLIGEVIHVGRGASLGLGRYHIV</sequence>
<reference evidence="1 2" key="1">
    <citation type="submission" date="2017-07" db="EMBL/GenBank/DDBJ databases">
        <title>Draft Genome Sequences of Select Purple Nonsulfur Bacteria.</title>
        <authorList>
            <person name="Lasarre B."/>
            <person name="Mckinlay J.B."/>
        </authorList>
    </citation>
    <scope>NUCLEOTIDE SEQUENCE [LARGE SCALE GENOMIC DNA]</scope>
    <source>
        <strain evidence="1 2">DSM 11290</strain>
    </source>
</reference>
<dbReference type="EMBL" id="NPEV01000033">
    <property type="protein sequence ID" value="RAI26242.1"/>
    <property type="molecule type" value="Genomic_DNA"/>
</dbReference>
<keyword evidence="2" id="KW-1185">Reference proteome</keyword>
<dbReference type="Proteomes" id="UP000249299">
    <property type="component" value="Unassembled WGS sequence"/>
</dbReference>
<protein>
    <recommendedName>
        <fullName evidence="3">CRISPR-associated protein Cas6 C-terminal domain-containing protein</fullName>
    </recommendedName>
</protein>
<gene>
    <name evidence="1" type="ORF">CH339_14745</name>
</gene>
<evidence type="ECO:0008006" key="3">
    <source>
        <dbReference type="Google" id="ProtNLM"/>
    </source>
</evidence>
<proteinExistence type="predicted"/>
<dbReference type="RefSeq" id="WP_111435140.1">
    <property type="nucleotide sequence ID" value="NZ_JACIGG010000006.1"/>
</dbReference>